<dbReference type="AlphaFoldDB" id="A0A0E3PBZ4"/>
<proteinExistence type="predicted"/>
<dbReference type="EMBL" id="CP009507">
    <property type="protein sequence ID" value="AKB30922.1"/>
    <property type="molecule type" value="Genomic_DNA"/>
</dbReference>
<accession>A0A0E3PBZ4</accession>
<dbReference type="HOGENOM" id="CLU_028008_0_0_2"/>
<evidence type="ECO:0000256" key="1">
    <source>
        <dbReference type="SAM" id="Phobius"/>
    </source>
</evidence>
<gene>
    <name evidence="2" type="ORF">MSSIH_0232</name>
</gene>
<name>A0A0E3PBZ4_9EURY</name>
<keyword evidence="1" id="KW-1133">Transmembrane helix</keyword>
<keyword evidence="1" id="KW-0472">Membrane</keyword>
<dbReference type="KEGG" id="msz:MSSIH_0232"/>
<organism evidence="2 3">
    <name type="scientific">Methanosarcina siciliae HI350</name>
    <dbReference type="NCBI Taxonomy" id="1434119"/>
    <lineage>
        <taxon>Archaea</taxon>
        <taxon>Methanobacteriati</taxon>
        <taxon>Methanobacteriota</taxon>
        <taxon>Stenosarchaea group</taxon>
        <taxon>Methanomicrobia</taxon>
        <taxon>Methanosarcinales</taxon>
        <taxon>Methanosarcinaceae</taxon>
        <taxon>Methanosarcina</taxon>
    </lineage>
</organism>
<evidence type="ECO:0000313" key="3">
    <source>
        <dbReference type="Proteomes" id="UP000033092"/>
    </source>
</evidence>
<feature type="transmembrane region" description="Helical" evidence="1">
    <location>
        <begin position="329"/>
        <end position="348"/>
    </location>
</feature>
<protein>
    <submittedName>
        <fullName evidence="2">NPCBM-associated, NEW3 domain of alpha-galactosidase</fullName>
    </submittedName>
</protein>
<dbReference type="Proteomes" id="UP000033092">
    <property type="component" value="Chromosome"/>
</dbReference>
<dbReference type="PATRIC" id="fig|1434119.4.peg.293"/>
<dbReference type="PANTHER" id="PTHR35902:SF3">
    <property type="entry name" value="NPCBM-ASSOCIATED, NEW3 DOMAIN OF ALPHA-GALACTOSIDASE"/>
    <property type="match status" value="1"/>
</dbReference>
<evidence type="ECO:0000313" key="2">
    <source>
        <dbReference type="EMBL" id="AKB30922.1"/>
    </source>
</evidence>
<sequence length="355" mass="38725">MRMNKNGLFATITALLILCSVVLPAQAAFPENFDISENYYTVYGGPDLTATLIGDNEYSRGDTVTLNINMMNKGAVTGFKSESDVDLGDYTEEMLQQAEMQYEAQAVTAVGILATLKSDDPNIKVKSGPQEAGTLKQGKQSSSPTKFTIEINKNTTAGTYPLTLELTYIYQNNVQVGGDDFDSTVGLVTNKEVGIWYENKTQTQTIDIQVKKEPYFEVTEVKGELYPDEGGLLYVTYKNTGEEPAKDATVRVSAGDPFSTTDDQAYLGTLNPGKTAVAIFDMDVDEDATPKPYSITSEILYEDVDGHDQVSDSIKINTEVLAAEKGLPGYQLGTGIAFMALAAGFILFRKKQQKE</sequence>
<reference evidence="2 3" key="1">
    <citation type="submission" date="2014-07" db="EMBL/GenBank/DDBJ databases">
        <title>Methanogenic archaea and the global carbon cycle.</title>
        <authorList>
            <person name="Henriksen J.R."/>
            <person name="Luke J."/>
            <person name="Reinhart S."/>
            <person name="Benedict M.N."/>
            <person name="Youngblut N.D."/>
            <person name="Metcalf M.E."/>
            <person name="Whitaker R.J."/>
            <person name="Metcalf W.W."/>
        </authorList>
    </citation>
    <scope>NUCLEOTIDE SEQUENCE [LARGE SCALE GENOMIC DNA]</scope>
    <source>
        <strain evidence="2 3">HI350</strain>
    </source>
</reference>
<dbReference type="PANTHER" id="PTHR35902">
    <property type="entry name" value="S-LAYER DOMAIN-LIKE PROTEIN-RELATED"/>
    <property type="match status" value="1"/>
</dbReference>
<keyword evidence="1" id="KW-0812">Transmembrane</keyword>